<dbReference type="GO" id="GO:0004016">
    <property type="term" value="F:adenylate cyclase activity"/>
    <property type="evidence" value="ECO:0007669"/>
    <property type="project" value="UniProtKB-ARBA"/>
</dbReference>
<dbReference type="PROSITE" id="PS50125">
    <property type="entry name" value="GUANYLATE_CYCLASE_2"/>
    <property type="match status" value="1"/>
</dbReference>
<dbReference type="Proteomes" id="UP001224674">
    <property type="component" value="Chromosome"/>
</dbReference>
<evidence type="ECO:0000313" key="4">
    <source>
        <dbReference type="Proteomes" id="UP001224674"/>
    </source>
</evidence>
<accession>A0AAJ6AK73</accession>
<sequence>MARGSEDTGHSEDQAYRDPTPTQPEPVVQSNPWEGLKELSDLQDQKGDTAATLDPINDPETWTQAIRVLDEELIGGPRKLNRRQLAQKLGVSALSVRKLVRALGFPNVSEEEPVFTNSDADAFATMIDLVRRGILNEETAISLSRSIGQMTDRMVVWQIEALVEDKMNAEGLSDPQARREVVQMLPRVVDSLEEVMAYSYKRQLNSALQRLTVRVEAGLAASARGRDGTEDDDSLPLARAVGFADMVSYTSLSRTMSERTLAQMVQRFENRCAEIISVGGGHLVKTVGDEVLFNAETPEDGAEISLALSKALSDDPVLPSARVSLVWGRVLSRLGDIYGPTVNLAARLTALADPGTVLVDQMASNALADDDRYILIPQPPASVRGFGEIRPAMLLRGTGEGIEID</sequence>
<dbReference type="InterPro" id="IPR029787">
    <property type="entry name" value="Nucleotide_cyclase"/>
</dbReference>
<organism evidence="3 4">
    <name type="scientific">Auritidibacter ignavus</name>
    <dbReference type="NCBI Taxonomy" id="678932"/>
    <lineage>
        <taxon>Bacteria</taxon>
        <taxon>Bacillati</taxon>
        <taxon>Actinomycetota</taxon>
        <taxon>Actinomycetes</taxon>
        <taxon>Micrococcales</taxon>
        <taxon>Micrococcaceae</taxon>
        <taxon>Auritidibacter</taxon>
    </lineage>
</organism>
<dbReference type="EC" id="4.6.1.-" evidence="3"/>
<protein>
    <submittedName>
        <fullName evidence="3">Adenylate/guanylate cyclase domain-containing protein</fullName>
        <ecNumber evidence="3">4.6.1.-</ecNumber>
    </submittedName>
</protein>
<keyword evidence="3" id="KW-0456">Lyase</keyword>
<dbReference type="SUPFAM" id="SSF55073">
    <property type="entry name" value="Nucleotide cyclase"/>
    <property type="match status" value="1"/>
</dbReference>
<evidence type="ECO:0000259" key="2">
    <source>
        <dbReference type="PROSITE" id="PS50125"/>
    </source>
</evidence>
<dbReference type="GO" id="GO:0035556">
    <property type="term" value="P:intracellular signal transduction"/>
    <property type="evidence" value="ECO:0007669"/>
    <property type="project" value="InterPro"/>
</dbReference>
<dbReference type="EMBL" id="CP122566">
    <property type="protein sequence ID" value="WGH94252.1"/>
    <property type="molecule type" value="Genomic_DNA"/>
</dbReference>
<feature type="compositionally biased region" description="Basic and acidic residues" evidence="1">
    <location>
        <begin position="1"/>
        <end position="16"/>
    </location>
</feature>
<proteinExistence type="predicted"/>
<dbReference type="InterPro" id="IPR001054">
    <property type="entry name" value="A/G_cyclase"/>
</dbReference>
<name>A0AAJ6AK73_9MICC</name>
<reference evidence="3 4" key="1">
    <citation type="submission" date="2023-03" db="EMBL/GenBank/DDBJ databases">
        <title>Complete genome sequences of several Auritidibacter ignavus strains isolated from ear infections.</title>
        <authorList>
            <person name="Baehr T."/>
            <person name="Baumhoegger A.M."/>
        </authorList>
    </citation>
    <scope>NUCLEOTIDE SEQUENCE [LARGE SCALE GENOMIC DNA]</scope>
    <source>
        <strain evidence="3 4">BABAE-6</strain>
    </source>
</reference>
<evidence type="ECO:0000256" key="1">
    <source>
        <dbReference type="SAM" id="MobiDB-lite"/>
    </source>
</evidence>
<feature type="region of interest" description="Disordered" evidence="1">
    <location>
        <begin position="1"/>
        <end position="38"/>
    </location>
</feature>
<dbReference type="Pfam" id="PF00211">
    <property type="entry name" value="Guanylate_cyc"/>
    <property type="match status" value="1"/>
</dbReference>
<dbReference type="CDD" id="cd07302">
    <property type="entry name" value="CHD"/>
    <property type="match status" value="1"/>
</dbReference>
<keyword evidence="4" id="KW-1185">Reference proteome</keyword>
<dbReference type="AlphaFoldDB" id="A0AAJ6AK73"/>
<dbReference type="Gene3D" id="3.30.70.1230">
    <property type="entry name" value="Nucleotide cyclase"/>
    <property type="match status" value="1"/>
</dbReference>
<dbReference type="SMART" id="SM00044">
    <property type="entry name" value="CYCc"/>
    <property type="match status" value="1"/>
</dbReference>
<feature type="domain" description="Guanylate cyclase" evidence="2">
    <location>
        <begin position="240"/>
        <end position="349"/>
    </location>
</feature>
<evidence type="ECO:0000313" key="3">
    <source>
        <dbReference type="EMBL" id="WGH94252.1"/>
    </source>
</evidence>
<dbReference type="RefSeq" id="WP_279675331.1">
    <property type="nucleotide sequence ID" value="NZ_CP122566.1"/>
</dbReference>
<dbReference type="GO" id="GO:0009190">
    <property type="term" value="P:cyclic nucleotide biosynthetic process"/>
    <property type="evidence" value="ECO:0007669"/>
    <property type="project" value="InterPro"/>
</dbReference>
<gene>
    <name evidence="3" type="ORF">QDX21_05540</name>
</gene>